<sequence>MFTKTIKLLKLIRPMQKPFARNLTNEEKALNHQINTMWNREIECLDKLLKGILTQISHTNQLIL</sequence>
<dbReference type="AlphaFoldDB" id="A0A7Z9A768"/>
<dbReference type="EMBL" id="LR134479">
    <property type="protein sequence ID" value="VEI24545.1"/>
    <property type="molecule type" value="Genomic_DNA"/>
</dbReference>
<evidence type="ECO:0000313" key="1">
    <source>
        <dbReference type="EMBL" id="VEI24545.1"/>
    </source>
</evidence>
<dbReference type="Proteomes" id="UP000282386">
    <property type="component" value="Chromosome"/>
</dbReference>
<reference evidence="1 2" key="1">
    <citation type="submission" date="2018-12" db="EMBL/GenBank/DDBJ databases">
        <authorList>
            <consortium name="Pathogen Informatics"/>
        </authorList>
    </citation>
    <scope>NUCLEOTIDE SEQUENCE [LARGE SCALE GENOMIC DNA]</scope>
    <source>
        <strain evidence="1 2">NCTC10207</strain>
    </source>
</reference>
<name>A0A7Z9A768_9MICC</name>
<organism evidence="1 2">
    <name type="scientific">Rothia aeria</name>
    <dbReference type="NCBI Taxonomy" id="172042"/>
    <lineage>
        <taxon>Bacteria</taxon>
        <taxon>Bacillati</taxon>
        <taxon>Actinomycetota</taxon>
        <taxon>Actinomycetes</taxon>
        <taxon>Micrococcales</taxon>
        <taxon>Micrococcaceae</taxon>
        <taxon>Rothia</taxon>
    </lineage>
</organism>
<accession>A0A7Z9A768</accession>
<gene>
    <name evidence="1" type="ORF">NCTC10207_02135</name>
</gene>
<protein>
    <submittedName>
        <fullName evidence="1">Uncharacterized protein</fullName>
    </submittedName>
</protein>
<proteinExistence type="predicted"/>
<evidence type="ECO:0000313" key="2">
    <source>
        <dbReference type="Proteomes" id="UP000282386"/>
    </source>
</evidence>